<keyword evidence="2" id="KW-1185">Reference proteome</keyword>
<organism evidence="1 2">
    <name type="scientific">Sinomicrobium pectinilyticum</name>
    <dbReference type="NCBI Taxonomy" id="1084421"/>
    <lineage>
        <taxon>Bacteria</taxon>
        <taxon>Pseudomonadati</taxon>
        <taxon>Bacteroidota</taxon>
        <taxon>Flavobacteriia</taxon>
        <taxon>Flavobacteriales</taxon>
        <taxon>Flavobacteriaceae</taxon>
        <taxon>Sinomicrobium</taxon>
    </lineage>
</organism>
<name>A0A3N0DRH4_SINP1</name>
<dbReference type="Proteomes" id="UP000267469">
    <property type="component" value="Unassembled WGS sequence"/>
</dbReference>
<gene>
    <name evidence="1" type="ORF">ED312_20255</name>
</gene>
<proteinExistence type="predicted"/>
<evidence type="ECO:0000313" key="2">
    <source>
        <dbReference type="Proteomes" id="UP000267469"/>
    </source>
</evidence>
<protein>
    <submittedName>
        <fullName evidence="1">Uncharacterized protein</fullName>
    </submittedName>
</protein>
<dbReference type="EMBL" id="RJTM01000151">
    <property type="protein sequence ID" value="RNL77953.1"/>
    <property type="molecule type" value="Genomic_DNA"/>
</dbReference>
<evidence type="ECO:0000313" key="1">
    <source>
        <dbReference type="EMBL" id="RNL77953.1"/>
    </source>
</evidence>
<comment type="caution">
    <text evidence="1">The sequence shown here is derived from an EMBL/GenBank/DDBJ whole genome shotgun (WGS) entry which is preliminary data.</text>
</comment>
<accession>A0A3N0DRH4</accession>
<dbReference type="AlphaFoldDB" id="A0A3N0DRH4"/>
<reference evidence="1 2" key="1">
    <citation type="submission" date="2018-10" db="EMBL/GenBank/DDBJ databases">
        <title>Sinomicrobium pectinilyticum sp. nov., a pectinase-producing bacterium isolated from alkaline and saline soil, and emended description of the genus Sinomicrobium.</title>
        <authorList>
            <person name="Cheng B."/>
            <person name="Li C."/>
            <person name="Lai Q."/>
            <person name="Du M."/>
            <person name="Shao Z."/>
            <person name="Xu P."/>
            <person name="Yang C."/>
        </authorList>
    </citation>
    <scope>NUCLEOTIDE SEQUENCE [LARGE SCALE GENOMIC DNA]</scope>
    <source>
        <strain evidence="1 2">5DNS001</strain>
    </source>
</reference>
<sequence length="94" mass="11026">MLYSYDNIIFLLNNMTNVDFMDYKKYRETPIFKNKVFVPGQVFQLRYAFLLHDKVQSGQYHNAKPFLLRGLAGPVPFGNHKSFLFCIAQESRAL</sequence>